<keyword evidence="1" id="KW-0812">Transmembrane</keyword>
<sequence length="507" mass="51935">MVSRARFHTDEGVALVMAMGIALIAMVVAGVVVTATIVAVNDSGRDRVRTTEIHTAEGAVDATMVTLQSSTPCMSTTTDGTGAQATSTAVGVEYWDATGVKLTCNAGVLSGTPATAVITATSSGTAPQQGVAPVRKMQAKVLLNPVKSVGANAAIFSANGFTPSNKLEITRSDLGESADIWVDNGNWDCGAGGTGANLYGSVFVAAGSLNIGKGCSIDGDVLVKKDFTVAGNASGTSMTGSGNLAVGGATSIGTPFTIKGAAKLAGATPANLTALGGIQPMLGAAAVPSSFAPVGLPKIYWDTSKPSPNKTTWTSSPQNFTVKSTSDAQTLFGTNPCGKNMDAGSSGSPVQFPAGKTVYDLTSCSNGWQVQKFYANLNGDVAIIMRSMSVKTTFHVTASGDYKIWLIVPYEYASTTTPNDCSKGGMDSNSTDFLVTAPASIFAYSPGAISLNPHEGTRGQWYGCSVSPKNAFSLEYSYVGIPGYDLAAGMSTVTGYDVSVVYKREVS</sequence>
<dbReference type="EMBL" id="BAABRR010000001">
    <property type="protein sequence ID" value="GAA5517858.1"/>
    <property type="molecule type" value="Genomic_DNA"/>
</dbReference>
<dbReference type="RefSeq" id="WP_286215916.1">
    <property type="nucleotide sequence ID" value="NZ_AP027736.1"/>
</dbReference>
<keyword evidence="1" id="KW-1133">Transmembrane helix</keyword>
<proteinExistence type="predicted"/>
<gene>
    <name evidence="2" type="ORF">Lsed01_00274</name>
</gene>
<dbReference type="Proteomes" id="UP001426770">
    <property type="component" value="Unassembled WGS sequence"/>
</dbReference>
<name>A0ABP9WFS7_9MICO</name>
<keyword evidence="1" id="KW-0472">Membrane</keyword>
<organism evidence="2 3">
    <name type="scientific">Demequina sediminis</name>
    <dbReference type="NCBI Taxonomy" id="1930058"/>
    <lineage>
        <taxon>Bacteria</taxon>
        <taxon>Bacillati</taxon>
        <taxon>Actinomycetota</taxon>
        <taxon>Actinomycetes</taxon>
        <taxon>Micrococcales</taxon>
        <taxon>Demequinaceae</taxon>
        <taxon>Demequina</taxon>
    </lineage>
</organism>
<comment type="caution">
    <text evidence="2">The sequence shown here is derived from an EMBL/GenBank/DDBJ whole genome shotgun (WGS) entry which is preliminary data.</text>
</comment>
<accession>A0ABP9WFS7</accession>
<reference evidence="2 3" key="1">
    <citation type="submission" date="2024-02" db="EMBL/GenBank/DDBJ databases">
        <title>Lysinimicrobium sediminis NBRC 112286.</title>
        <authorList>
            <person name="Ichikawa N."/>
            <person name="Katano-Makiyama Y."/>
            <person name="Hidaka K."/>
        </authorList>
    </citation>
    <scope>NUCLEOTIDE SEQUENCE [LARGE SCALE GENOMIC DNA]</scope>
    <source>
        <strain evidence="2 3">NBRC 112286</strain>
    </source>
</reference>
<keyword evidence="3" id="KW-1185">Reference proteome</keyword>
<evidence type="ECO:0000313" key="2">
    <source>
        <dbReference type="EMBL" id="GAA5517858.1"/>
    </source>
</evidence>
<feature type="transmembrane region" description="Helical" evidence="1">
    <location>
        <begin position="12"/>
        <end position="40"/>
    </location>
</feature>
<evidence type="ECO:0000256" key="1">
    <source>
        <dbReference type="SAM" id="Phobius"/>
    </source>
</evidence>
<protein>
    <submittedName>
        <fullName evidence="2">Uncharacterized protein</fullName>
    </submittedName>
</protein>
<evidence type="ECO:0000313" key="3">
    <source>
        <dbReference type="Proteomes" id="UP001426770"/>
    </source>
</evidence>